<evidence type="ECO:0000313" key="2">
    <source>
        <dbReference type="EnsemblMetazoa" id="G2991.1:cds"/>
    </source>
</evidence>
<keyword evidence="3" id="KW-1185">Reference proteome</keyword>
<accession>A0A8W8LVJ5</accession>
<feature type="compositionally biased region" description="Polar residues" evidence="1">
    <location>
        <begin position="136"/>
        <end position="145"/>
    </location>
</feature>
<feature type="compositionally biased region" description="Basic and acidic residues" evidence="1">
    <location>
        <begin position="296"/>
        <end position="310"/>
    </location>
</feature>
<dbReference type="EnsemblMetazoa" id="G2991.3">
    <property type="protein sequence ID" value="G2991.3:cds"/>
    <property type="gene ID" value="G2991"/>
</dbReference>
<evidence type="ECO:0000256" key="1">
    <source>
        <dbReference type="SAM" id="MobiDB-lite"/>
    </source>
</evidence>
<reference evidence="2" key="1">
    <citation type="submission" date="2022-08" db="UniProtKB">
        <authorList>
            <consortium name="EnsemblMetazoa"/>
        </authorList>
    </citation>
    <scope>IDENTIFICATION</scope>
    <source>
        <strain evidence="2">05x7-T-G4-1.051#20</strain>
    </source>
</reference>
<sequence length="476" mass="53284">MESDSLRWALFTNTAVQGPANLRDLRITAMKLQQRALTGKAQDRRKGHHSDTTVQKRTLSSYPMQHTKEESMKMAQSHQHLRTHLDRRVKQARIDSGNLRDYSQKMFDSVIQAKKQNLPIRPSTAIVPDHLPKYHNGSTGPSRSGSIMYNARSQMLNSIRLRPNSEPPLKFKHERSTEIRTEIRKTLSQSNSDFRVVTPLTSTARSSTSSTSEYRLIPMNGNLSEFSSIPDLDDSTAQDSVFSDCESKSSTVKSEFTYTRPHCDASAIRFYSLEEESSISSVDSKKEESAPPPPVEEPKPDPPPEPEKRPKSGKRPKSTGSRGKSPKARGKSPKKSAKGKKKEEPDPPPPPPPEPEKEEKKPEVKKPLKGPHCWVDDMTITSEPVNEPGDDTQQNAGEGTQSRLNSAKSNERKTPGQEDKENLPVVITNADDVIEDHIELPKFLCPSSELKSKQAAIKDWLARTNFNHSSRCVPLI</sequence>
<dbReference type="OMA" id="WVDDMTI"/>
<feature type="compositionally biased region" description="Polar residues" evidence="1">
    <location>
        <begin position="391"/>
        <end position="408"/>
    </location>
</feature>
<protein>
    <submittedName>
        <fullName evidence="2">Uncharacterized protein</fullName>
    </submittedName>
</protein>
<feature type="compositionally biased region" description="Basic and acidic residues" evidence="1">
    <location>
        <begin position="409"/>
        <end position="422"/>
    </location>
</feature>
<dbReference type="OrthoDB" id="6133336at2759"/>
<feature type="region of interest" description="Disordered" evidence="1">
    <location>
        <begin position="125"/>
        <end position="145"/>
    </location>
</feature>
<evidence type="ECO:0000313" key="3">
    <source>
        <dbReference type="Proteomes" id="UP000005408"/>
    </source>
</evidence>
<dbReference type="Proteomes" id="UP000005408">
    <property type="component" value="Unassembled WGS sequence"/>
</dbReference>
<proteinExistence type="predicted"/>
<dbReference type="EnsemblMetazoa" id="G2991.2">
    <property type="protein sequence ID" value="G2991.2:cds"/>
    <property type="gene ID" value="G2991"/>
</dbReference>
<feature type="compositionally biased region" description="Basic and acidic residues" evidence="1">
    <location>
        <begin position="354"/>
        <end position="366"/>
    </location>
</feature>
<feature type="region of interest" description="Disordered" evidence="1">
    <location>
        <begin position="36"/>
        <end position="60"/>
    </location>
</feature>
<feature type="region of interest" description="Disordered" evidence="1">
    <location>
        <begin position="278"/>
        <end position="423"/>
    </location>
</feature>
<name>A0A8W8LVJ5_MAGGI</name>
<feature type="compositionally biased region" description="Basic residues" evidence="1">
    <location>
        <begin position="324"/>
        <end position="340"/>
    </location>
</feature>
<dbReference type="EnsemblMetazoa" id="G2991.1">
    <property type="protein sequence ID" value="G2991.1:cds"/>
    <property type="gene ID" value="G2991"/>
</dbReference>
<organism evidence="2 3">
    <name type="scientific">Magallana gigas</name>
    <name type="common">Pacific oyster</name>
    <name type="synonym">Crassostrea gigas</name>
    <dbReference type="NCBI Taxonomy" id="29159"/>
    <lineage>
        <taxon>Eukaryota</taxon>
        <taxon>Metazoa</taxon>
        <taxon>Spiralia</taxon>
        <taxon>Lophotrochozoa</taxon>
        <taxon>Mollusca</taxon>
        <taxon>Bivalvia</taxon>
        <taxon>Autobranchia</taxon>
        <taxon>Pteriomorphia</taxon>
        <taxon>Ostreida</taxon>
        <taxon>Ostreoidea</taxon>
        <taxon>Ostreidae</taxon>
        <taxon>Magallana</taxon>
    </lineage>
</organism>
<dbReference type="AlphaFoldDB" id="A0A8W8LVJ5"/>